<gene>
    <name evidence="1" type="ORF">GMARGA_LOCUS6388</name>
</gene>
<keyword evidence="2" id="KW-1185">Reference proteome</keyword>
<name>A0ABN7UJ58_GIGMA</name>
<protein>
    <submittedName>
        <fullName evidence="1">16984_t:CDS:1</fullName>
    </submittedName>
</protein>
<comment type="caution">
    <text evidence="1">The sequence shown here is derived from an EMBL/GenBank/DDBJ whole genome shotgun (WGS) entry which is preliminary data.</text>
</comment>
<dbReference type="Proteomes" id="UP000789901">
    <property type="component" value="Unassembled WGS sequence"/>
</dbReference>
<accession>A0ABN7UJ58</accession>
<reference evidence="1 2" key="1">
    <citation type="submission" date="2021-06" db="EMBL/GenBank/DDBJ databases">
        <authorList>
            <person name="Kallberg Y."/>
            <person name="Tangrot J."/>
            <person name="Rosling A."/>
        </authorList>
    </citation>
    <scope>NUCLEOTIDE SEQUENCE [LARGE SCALE GENOMIC DNA]</scope>
    <source>
        <strain evidence="1 2">120-4 pot B 10/14</strain>
    </source>
</reference>
<organism evidence="1 2">
    <name type="scientific">Gigaspora margarita</name>
    <dbReference type="NCBI Taxonomy" id="4874"/>
    <lineage>
        <taxon>Eukaryota</taxon>
        <taxon>Fungi</taxon>
        <taxon>Fungi incertae sedis</taxon>
        <taxon>Mucoromycota</taxon>
        <taxon>Glomeromycotina</taxon>
        <taxon>Glomeromycetes</taxon>
        <taxon>Diversisporales</taxon>
        <taxon>Gigasporaceae</taxon>
        <taxon>Gigaspora</taxon>
    </lineage>
</organism>
<sequence>MNEFLDYSQSNAHFTATPPRRITLTAIETDILEQLDPAIFNITTSINKWLSLQLHWSKDYVIQENLKLKKDTDPKVYWVISHLSALFEANVNDGIDRIEFTTQYENISHTVQWITLYGKGYLLSKVNIKDAYRILPVHPVNQVLQSLMFEGQLYFDKALAFGNRASREIFCRFADVVHGRTPNNYI</sequence>
<evidence type="ECO:0000313" key="2">
    <source>
        <dbReference type="Proteomes" id="UP000789901"/>
    </source>
</evidence>
<proteinExistence type="predicted"/>
<dbReference type="EMBL" id="CAJVQB010002884">
    <property type="protein sequence ID" value="CAG8590562.1"/>
    <property type="molecule type" value="Genomic_DNA"/>
</dbReference>
<evidence type="ECO:0000313" key="1">
    <source>
        <dbReference type="EMBL" id="CAG8590562.1"/>
    </source>
</evidence>